<feature type="non-terminal residue" evidence="2">
    <location>
        <position position="1"/>
    </location>
</feature>
<dbReference type="InterPro" id="IPR001633">
    <property type="entry name" value="EAL_dom"/>
</dbReference>
<evidence type="ECO:0000259" key="1">
    <source>
        <dbReference type="PROSITE" id="PS50883"/>
    </source>
</evidence>
<dbReference type="PROSITE" id="PS50883">
    <property type="entry name" value="EAL"/>
    <property type="match status" value="1"/>
</dbReference>
<organism evidence="2">
    <name type="scientific">uncultured Frankineae bacterium</name>
    <dbReference type="NCBI Taxonomy" id="437475"/>
    <lineage>
        <taxon>Bacteria</taxon>
        <taxon>Bacillati</taxon>
        <taxon>Actinomycetota</taxon>
        <taxon>Actinomycetes</taxon>
        <taxon>Frankiales</taxon>
        <taxon>environmental samples</taxon>
    </lineage>
</organism>
<reference evidence="2" key="1">
    <citation type="submission" date="2020-02" db="EMBL/GenBank/DDBJ databases">
        <authorList>
            <person name="Meier V. D."/>
        </authorList>
    </citation>
    <scope>NUCLEOTIDE SEQUENCE</scope>
    <source>
        <strain evidence="2">AVDCRST_MAG16</strain>
    </source>
</reference>
<accession>A0A6J4M1F5</accession>
<dbReference type="EMBL" id="CADCUE010000197">
    <property type="protein sequence ID" value="CAA9347332.1"/>
    <property type="molecule type" value="Genomic_DNA"/>
</dbReference>
<dbReference type="Pfam" id="PF00563">
    <property type="entry name" value="EAL"/>
    <property type="match status" value="1"/>
</dbReference>
<name>A0A6J4M1F5_9ACTN</name>
<evidence type="ECO:0000313" key="2">
    <source>
        <dbReference type="EMBL" id="CAA9347332.1"/>
    </source>
</evidence>
<dbReference type="InterPro" id="IPR035919">
    <property type="entry name" value="EAL_sf"/>
</dbReference>
<dbReference type="InterPro" id="IPR050706">
    <property type="entry name" value="Cyclic-di-GMP_PDE-like"/>
</dbReference>
<dbReference type="SUPFAM" id="SSF141868">
    <property type="entry name" value="EAL domain-like"/>
    <property type="match status" value="1"/>
</dbReference>
<proteinExistence type="predicted"/>
<dbReference type="AlphaFoldDB" id="A0A6J4M1F5"/>
<dbReference type="PANTHER" id="PTHR33121">
    <property type="entry name" value="CYCLIC DI-GMP PHOSPHODIESTERASE PDEF"/>
    <property type="match status" value="1"/>
</dbReference>
<feature type="domain" description="EAL" evidence="1">
    <location>
        <begin position="1"/>
        <end position="62"/>
    </location>
</feature>
<protein>
    <recommendedName>
        <fullName evidence="1">EAL domain-containing protein</fullName>
    </recommendedName>
</protein>
<dbReference type="GO" id="GO:0071111">
    <property type="term" value="F:cyclic-guanylate-specific phosphodiesterase activity"/>
    <property type="evidence" value="ECO:0007669"/>
    <property type="project" value="InterPro"/>
</dbReference>
<dbReference type="PANTHER" id="PTHR33121:SF70">
    <property type="entry name" value="SIGNALING PROTEIN YKOW"/>
    <property type="match status" value="1"/>
</dbReference>
<sequence length="74" mass="7933">AAVVSATTGLGHDLGMFVVAEGIETVEQLARTVELGCDIGQGYLLSRPLRPADVPEAAQRHVRDWLRVPAQRAP</sequence>
<gene>
    <name evidence="2" type="ORF">AVDCRST_MAG16-2137</name>
</gene>
<dbReference type="Gene3D" id="3.20.20.450">
    <property type="entry name" value="EAL domain"/>
    <property type="match status" value="1"/>
</dbReference>